<gene>
    <name evidence="1" type="ORF">HINF_LOCUS16760</name>
    <name evidence="2" type="ORF">HINF_LOCUS19044</name>
</gene>
<accession>A0AA86P144</accession>
<keyword evidence="3" id="KW-1185">Reference proteome</keyword>
<dbReference type="AlphaFoldDB" id="A0AA86P144"/>
<proteinExistence type="predicted"/>
<reference evidence="2 3" key="2">
    <citation type="submission" date="2024-07" db="EMBL/GenBank/DDBJ databases">
        <authorList>
            <person name="Akdeniz Z."/>
        </authorList>
    </citation>
    <scope>NUCLEOTIDE SEQUENCE [LARGE SCALE GENOMIC DNA]</scope>
</reference>
<evidence type="ECO:0000313" key="2">
    <source>
        <dbReference type="EMBL" id="CAL6004763.1"/>
    </source>
</evidence>
<dbReference type="EMBL" id="CAXDID020000049">
    <property type="protein sequence ID" value="CAL6004763.1"/>
    <property type="molecule type" value="Genomic_DNA"/>
</dbReference>
<evidence type="ECO:0000313" key="1">
    <source>
        <dbReference type="EMBL" id="CAI9929115.1"/>
    </source>
</evidence>
<dbReference type="Proteomes" id="UP001642409">
    <property type="component" value="Unassembled WGS sequence"/>
</dbReference>
<evidence type="ECO:0000313" key="3">
    <source>
        <dbReference type="Proteomes" id="UP001642409"/>
    </source>
</evidence>
<comment type="caution">
    <text evidence="1">The sequence shown here is derived from an EMBL/GenBank/DDBJ whole genome shotgun (WGS) entry which is preliminary data.</text>
</comment>
<organism evidence="1">
    <name type="scientific">Hexamita inflata</name>
    <dbReference type="NCBI Taxonomy" id="28002"/>
    <lineage>
        <taxon>Eukaryota</taxon>
        <taxon>Metamonada</taxon>
        <taxon>Diplomonadida</taxon>
        <taxon>Hexamitidae</taxon>
        <taxon>Hexamitinae</taxon>
        <taxon>Hexamita</taxon>
    </lineage>
</organism>
<name>A0AA86P144_9EUKA</name>
<reference evidence="1" key="1">
    <citation type="submission" date="2023-06" db="EMBL/GenBank/DDBJ databases">
        <authorList>
            <person name="Kurt Z."/>
        </authorList>
    </citation>
    <scope>NUCLEOTIDE SEQUENCE</scope>
</reference>
<protein>
    <submittedName>
        <fullName evidence="2">Hypothetical_protein</fullName>
    </submittedName>
</protein>
<dbReference type="EMBL" id="CATOUU010000424">
    <property type="protein sequence ID" value="CAI9929115.1"/>
    <property type="molecule type" value="Genomic_DNA"/>
</dbReference>
<sequence length="433" mass="46349">MSQGNISLIGVIKGTMNIVNYQVLGSYQSSGCVVLGVMISQSSIINIHKLNFQPSSYNIGNQSSYLISNSNNTYIYISNTTIVVGTIFTYAIFCQIATTSTNSLQFGGVASQINSTQLNVNNIIYDTKLQYVSQYIANSGFIVGNSNFSLNQININNICLQSTVNSVTQFLQYGLLGIFEGRLFIQSSSCIINSSGTSTKFGTVGILTELCINALISDVQIYFSVYSNVGSYNSPLIGYQQAINCSIINTTIYNSSMNSSYFCGSLFGVIVKNNISIINSSVIKSNMVCGSAVGGIFGVISCQSNTTIINQIINNCQFNSGQYAGAIVGAVGNIVDGSQNPLIYTKNITISNTNIVSVLCAGGLIGISENNPQFSFDSLTLNTIRIQGQQYGLFVGYLITGSIVIKSSQSKGQNYINGVQQINCASIINIYGC</sequence>